<dbReference type="AlphaFoldDB" id="A0AAV9URP6"/>
<evidence type="ECO:0000313" key="3">
    <source>
        <dbReference type="EMBL" id="KAK6346105.1"/>
    </source>
</evidence>
<gene>
    <name evidence="3" type="ORF">TWF730_010436</name>
</gene>
<dbReference type="PANTHER" id="PTHR38121:SF2">
    <property type="entry name" value="ACYLTRANSFERASE 3 DOMAIN-CONTAINING PROTEIN"/>
    <property type="match status" value="1"/>
</dbReference>
<evidence type="ECO:0000259" key="2">
    <source>
        <dbReference type="PROSITE" id="PS51762"/>
    </source>
</evidence>
<dbReference type="SUPFAM" id="SSF49899">
    <property type="entry name" value="Concanavalin A-like lectins/glucanases"/>
    <property type="match status" value="1"/>
</dbReference>
<dbReference type="Gene3D" id="2.60.120.200">
    <property type="match status" value="1"/>
</dbReference>
<keyword evidence="1" id="KW-0732">Signal</keyword>
<dbReference type="PANTHER" id="PTHR38121">
    <property type="entry name" value="GH16 DOMAIN-CONTAINING PROTEIN"/>
    <property type="match status" value="1"/>
</dbReference>
<dbReference type="Proteomes" id="UP001373714">
    <property type="component" value="Unassembled WGS sequence"/>
</dbReference>
<evidence type="ECO:0000313" key="4">
    <source>
        <dbReference type="Proteomes" id="UP001373714"/>
    </source>
</evidence>
<accession>A0AAV9URP6</accession>
<feature type="chain" id="PRO_5043934074" description="GH16 domain-containing protein" evidence="1">
    <location>
        <begin position="21"/>
        <end position="281"/>
    </location>
</feature>
<proteinExistence type="predicted"/>
<feature type="signal peptide" evidence="1">
    <location>
        <begin position="1"/>
        <end position="20"/>
    </location>
</feature>
<dbReference type="GO" id="GO:0004553">
    <property type="term" value="F:hydrolase activity, hydrolyzing O-glycosyl compounds"/>
    <property type="evidence" value="ECO:0007669"/>
    <property type="project" value="InterPro"/>
</dbReference>
<dbReference type="InterPro" id="IPR000757">
    <property type="entry name" value="Beta-glucanase-like"/>
</dbReference>
<dbReference type="GO" id="GO:0005975">
    <property type="term" value="P:carbohydrate metabolic process"/>
    <property type="evidence" value="ECO:0007669"/>
    <property type="project" value="InterPro"/>
</dbReference>
<protein>
    <recommendedName>
        <fullName evidence="2">GH16 domain-containing protein</fullName>
    </recommendedName>
</protein>
<dbReference type="CDD" id="cd00413">
    <property type="entry name" value="Glyco_hydrolase_16"/>
    <property type="match status" value="1"/>
</dbReference>
<dbReference type="EMBL" id="JAVHNS010000008">
    <property type="protein sequence ID" value="KAK6346105.1"/>
    <property type="molecule type" value="Genomic_DNA"/>
</dbReference>
<feature type="domain" description="GH16" evidence="2">
    <location>
        <begin position="93"/>
        <end position="281"/>
    </location>
</feature>
<sequence>MYPEFRILLYFTLLVASVQASLFKLTPRARRTYQALYSRDRSESVSVNVATCACGYYIPETKQTFTHHINLDPSALTSSNLTASLSKQGWIVSDYQQTSTPKNITYSPSNVKYNSRSKALELIVTGGSTSRNSIGSAEISTMVDKILYGSFRFNVKVSPIAGACSGIFFYKDDNHEIDIEILTSHIHNTTAQADGVPKPGVQLTVQPLTEAQALRNYKVVPFDGKFDPTKGYHEYRFDWLKAGVRYWVDGDAYGTYTRFIPRIAGQILINNWSNGDLCEFS</sequence>
<comment type="caution">
    <text evidence="3">The sequence shown here is derived from an EMBL/GenBank/DDBJ whole genome shotgun (WGS) entry which is preliminary data.</text>
</comment>
<dbReference type="InterPro" id="IPR013320">
    <property type="entry name" value="ConA-like_dom_sf"/>
</dbReference>
<reference evidence="3 4" key="1">
    <citation type="submission" date="2019-10" db="EMBL/GenBank/DDBJ databases">
        <authorList>
            <person name="Palmer J.M."/>
        </authorList>
    </citation>
    <scope>NUCLEOTIDE SEQUENCE [LARGE SCALE GENOMIC DNA]</scope>
    <source>
        <strain evidence="3 4">TWF730</strain>
    </source>
</reference>
<dbReference type="Pfam" id="PF00722">
    <property type="entry name" value="Glyco_hydro_16"/>
    <property type="match status" value="1"/>
</dbReference>
<keyword evidence="4" id="KW-1185">Reference proteome</keyword>
<evidence type="ECO:0000256" key="1">
    <source>
        <dbReference type="SAM" id="SignalP"/>
    </source>
</evidence>
<organism evidence="3 4">
    <name type="scientific">Orbilia blumenaviensis</name>
    <dbReference type="NCBI Taxonomy" id="1796055"/>
    <lineage>
        <taxon>Eukaryota</taxon>
        <taxon>Fungi</taxon>
        <taxon>Dikarya</taxon>
        <taxon>Ascomycota</taxon>
        <taxon>Pezizomycotina</taxon>
        <taxon>Orbiliomycetes</taxon>
        <taxon>Orbiliales</taxon>
        <taxon>Orbiliaceae</taxon>
        <taxon>Orbilia</taxon>
    </lineage>
</organism>
<name>A0AAV9URP6_9PEZI</name>
<dbReference type="PROSITE" id="PS51762">
    <property type="entry name" value="GH16_2"/>
    <property type="match status" value="1"/>
</dbReference>